<gene>
    <name evidence="2" type="ORF">OOJ09_31575</name>
</gene>
<dbReference type="EMBL" id="JAPFQA010000038">
    <property type="protein sequence ID" value="MCZ8548717.1"/>
    <property type="molecule type" value="Genomic_DNA"/>
</dbReference>
<keyword evidence="3" id="KW-1185">Reference proteome</keyword>
<evidence type="ECO:0000259" key="1">
    <source>
        <dbReference type="Pfam" id="PF03625"/>
    </source>
</evidence>
<reference evidence="2" key="1">
    <citation type="submission" date="2022-11" db="EMBL/GenBank/DDBJ databases">
        <authorList>
            <person name="Coimbra C."/>
        </authorList>
    </citation>
    <scope>NUCLEOTIDE SEQUENCE</scope>
    <source>
        <strain evidence="2">Jales19</strain>
    </source>
</reference>
<dbReference type="RefSeq" id="WP_269908963.1">
    <property type="nucleotide sequence ID" value="NZ_JAPFQA010000038.1"/>
</dbReference>
<proteinExistence type="predicted"/>
<dbReference type="CDD" id="cd14797">
    <property type="entry name" value="DUF302"/>
    <property type="match status" value="1"/>
</dbReference>
<dbReference type="InterPro" id="IPR005180">
    <property type="entry name" value="DUF302"/>
</dbReference>
<dbReference type="InterPro" id="IPR016796">
    <property type="entry name" value="UCP021774"/>
</dbReference>
<comment type="caution">
    <text evidence="2">The sequence shown here is derived from an EMBL/GenBank/DDBJ whole genome shotgun (WGS) entry which is preliminary data.</text>
</comment>
<protein>
    <submittedName>
        <fullName evidence="2">DUF302 domain-containing protein</fullName>
    </submittedName>
</protein>
<dbReference type="SUPFAM" id="SSF103247">
    <property type="entry name" value="TT1751-like"/>
    <property type="match status" value="1"/>
</dbReference>
<dbReference type="Pfam" id="PF03625">
    <property type="entry name" value="DUF302"/>
    <property type="match status" value="1"/>
</dbReference>
<dbReference type="Proteomes" id="UP001152178">
    <property type="component" value="Unassembled WGS sequence"/>
</dbReference>
<dbReference type="PANTHER" id="PTHR38342:SF1">
    <property type="entry name" value="SLR5037 PROTEIN"/>
    <property type="match status" value="1"/>
</dbReference>
<evidence type="ECO:0000313" key="3">
    <source>
        <dbReference type="Proteomes" id="UP001152178"/>
    </source>
</evidence>
<accession>A0ABT4R4H4</accession>
<dbReference type="Gene3D" id="3.30.310.70">
    <property type="entry name" value="TT1751-like domain"/>
    <property type="match status" value="1"/>
</dbReference>
<evidence type="ECO:0000313" key="2">
    <source>
        <dbReference type="EMBL" id="MCZ8548717.1"/>
    </source>
</evidence>
<feature type="domain" description="DUF302" evidence="1">
    <location>
        <begin position="36"/>
        <end position="98"/>
    </location>
</feature>
<organism evidence="2 3">
    <name type="scientific">Mesorhizobium qingshengii</name>
    <dbReference type="NCBI Taxonomy" id="1165689"/>
    <lineage>
        <taxon>Bacteria</taxon>
        <taxon>Pseudomonadati</taxon>
        <taxon>Pseudomonadota</taxon>
        <taxon>Alphaproteobacteria</taxon>
        <taxon>Hyphomicrobiales</taxon>
        <taxon>Phyllobacteriaceae</taxon>
        <taxon>Mesorhizobium</taxon>
    </lineage>
</organism>
<dbReference type="PIRSF" id="PIRSF021774">
    <property type="entry name" value="UCP021774"/>
    <property type="match status" value="1"/>
</dbReference>
<dbReference type="InterPro" id="IPR035923">
    <property type="entry name" value="TT1751-like_sf"/>
</dbReference>
<sequence length="128" mass="13708">MNYTFNRLITGTNFDEVDTRTRKALADKGFGVLTEIDVKATMKKKLDVDMPPYRILGACNPKMAHQAIGIEPRVGAMLPCNVILREVAGGVEVSAIDPVASMQAIDNPALQAVAGQVRDLLAEAVAAI</sequence>
<dbReference type="PANTHER" id="PTHR38342">
    <property type="entry name" value="SLR5037 PROTEIN"/>
    <property type="match status" value="1"/>
</dbReference>
<name>A0ABT4R4H4_9HYPH</name>